<dbReference type="EMBL" id="JARK01001504">
    <property type="protein sequence ID" value="EYB94666.1"/>
    <property type="molecule type" value="Genomic_DNA"/>
</dbReference>
<dbReference type="InterPro" id="IPR019428">
    <property type="entry name" value="7TM_GPCR_serpentine_rcpt_Str"/>
</dbReference>
<gene>
    <name evidence="6" type="primary">Acey_s0168.g162</name>
    <name evidence="6" type="ORF">Y032_0168g162</name>
</gene>
<dbReference type="GO" id="GO:0016020">
    <property type="term" value="C:membrane"/>
    <property type="evidence" value="ECO:0007669"/>
    <property type="project" value="UniProtKB-SubCell"/>
</dbReference>
<dbReference type="PANTHER" id="PTHR47758:SF4">
    <property type="entry name" value="SERPENTINE RECEPTOR, CLASS M"/>
    <property type="match status" value="1"/>
</dbReference>
<evidence type="ECO:0000313" key="7">
    <source>
        <dbReference type="Proteomes" id="UP000024635"/>
    </source>
</evidence>
<evidence type="ECO:0000256" key="4">
    <source>
        <dbReference type="ARBA" id="ARBA00023136"/>
    </source>
</evidence>
<dbReference type="PROSITE" id="PS50262">
    <property type="entry name" value="G_PROTEIN_RECEP_F1_2"/>
    <property type="match status" value="1"/>
</dbReference>
<evidence type="ECO:0000313" key="6">
    <source>
        <dbReference type="EMBL" id="EYB94666.1"/>
    </source>
</evidence>
<reference evidence="7" key="1">
    <citation type="journal article" date="2015" name="Nat. Genet.">
        <title>The genome and transcriptome of the zoonotic hookworm Ancylostoma ceylanicum identify infection-specific gene families.</title>
        <authorList>
            <person name="Schwarz E.M."/>
            <person name="Hu Y."/>
            <person name="Antoshechkin I."/>
            <person name="Miller M.M."/>
            <person name="Sternberg P.W."/>
            <person name="Aroian R.V."/>
        </authorList>
    </citation>
    <scope>NUCLEOTIDE SEQUENCE</scope>
    <source>
        <strain evidence="7">HY135</strain>
    </source>
</reference>
<comment type="caution">
    <text evidence="6">The sequence shown here is derived from an EMBL/GenBank/DDBJ whole genome shotgun (WGS) entry which is preliminary data.</text>
</comment>
<sequence length="336" mass="37506">MNINVDGITAINFYFFGTLSVIINAVLIFVLYKRSLRAVGAFKYLMISSAALDALFSLASIVASPIFMAVDVMHSVLIMKGGFDLPSTLGCVSLAVFLFLLCQSIVTPPCLFVFRYLQICRPKFLAYHQKSLRFLLVIPILISSTTCALLCVASWPTAFDKAHFELLVKNITEATGQGFLIATLSLEGDSYDDIQSAIMYADAFLLTFSMISSLVVMLYCTKSIMVTLLQISSPHTRRLQIQLYKTLLMQFCIPFVLIHIPFYLCILAPLAHITSGILTTYLPYLFAWYPVINPLIVLCLVGEYRKFLLKKVMHVSGKRYSPPTSNTGTMLTTVRC</sequence>
<proteinExistence type="predicted"/>
<dbReference type="Pfam" id="PF10326">
    <property type="entry name" value="7TM_GPCR_Str"/>
    <property type="match status" value="1"/>
</dbReference>
<dbReference type="Proteomes" id="UP000024635">
    <property type="component" value="Unassembled WGS sequence"/>
</dbReference>
<keyword evidence="7" id="KW-1185">Reference proteome</keyword>
<keyword evidence="4" id="KW-0472">Membrane</keyword>
<organism evidence="6 7">
    <name type="scientific">Ancylostoma ceylanicum</name>
    <dbReference type="NCBI Taxonomy" id="53326"/>
    <lineage>
        <taxon>Eukaryota</taxon>
        <taxon>Metazoa</taxon>
        <taxon>Ecdysozoa</taxon>
        <taxon>Nematoda</taxon>
        <taxon>Chromadorea</taxon>
        <taxon>Rhabditida</taxon>
        <taxon>Rhabditina</taxon>
        <taxon>Rhabditomorpha</taxon>
        <taxon>Strongyloidea</taxon>
        <taxon>Ancylostomatidae</taxon>
        <taxon>Ancylostomatinae</taxon>
        <taxon>Ancylostoma</taxon>
    </lineage>
</organism>
<evidence type="ECO:0000259" key="5">
    <source>
        <dbReference type="PROSITE" id="PS50262"/>
    </source>
</evidence>
<evidence type="ECO:0000256" key="1">
    <source>
        <dbReference type="ARBA" id="ARBA00004370"/>
    </source>
</evidence>
<keyword evidence="2" id="KW-0812">Transmembrane</keyword>
<feature type="domain" description="G-protein coupled receptors family 1 profile" evidence="5">
    <location>
        <begin position="23"/>
        <end position="297"/>
    </location>
</feature>
<dbReference type="OrthoDB" id="5792363at2759"/>
<dbReference type="AlphaFoldDB" id="A0A016SWA7"/>
<dbReference type="InterPro" id="IPR017452">
    <property type="entry name" value="GPCR_Rhodpsn_7TM"/>
</dbReference>
<dbReference type="SUPFAM" id="SSF81321">
    <property type="entry name" value="Family A G protein-coupled receptor-like"/>
    <property type="match status" value="1"/>
</dbReference>
<evidence type="ECO:0000256" key="3">
    <source>
        <dbReference type="ARBA" id="ARBA00022989"/>
    </source>
</evidence>
<comment type="subcellular location">
    <subcellularLocation>
        <location evidence="1">Membrane</location>
    </subcellularLocation>
</comment>
<dbReference type="PANTHER" id="PTHR47758">
    <property type="entry name" value="SERPENTINE RECEPTOR, CLASS M-RELATED"/>
    <property type="match status" value="1"/>
</dbReference>
<evidence type="ECO:0000256" key="2">
    <source>
        <dbReference type="ARBA" id="ARBA00022692"/>
    </source>
</evidence>
<protein>
    <recommendedName>
        <fullName evidence="5">G-protein coupled receptors family 1 profile domain-containing protein</fullName>
    </recommendedName>
</protein>
<keyword evidence="3" id="KW-1133">Transmembrane helix</keyword>
<name>A0A016SWA7_9BILA</name>
<dbReference type="Gene3D" id="1.20.1070.10">
    <property type="entry name" value="Rhodopsin 7-helix transmembrane proteins"/>
    <property type="match status" value="1"/>
</dbReference>
<accession>A0A016SWA7</accession>